<dbReference type="Proteomes" id="UP001233172">
    <property type="component" value="Unassembled WGS sequence"/>
</dbReference>
<evidence type="ECO:0000313" key="1">
    <source>
        <dbReference type="EMBL" id="KAK0066704.1"/>
    </source>
</evidence>
<name>A0AAD8C5A0_BIOPF</name>
<organism evidence="1 2">
    <name type="scientific">Biomphalaria pfeifferi</name>
    <name type="common">Bloodfluke planorb</name>
    <name type="synonym">Freshwater snail</name>
    <dbReference type="NCBI Taxonomy" id="112525"/>
    <lineage>
        <taxon>Eukaryota</taxon>
        <taxon>Metazoa</taxon>
        <taxon>Spiralia</taxon>
        <taxon>Lophotrochozoa</taxon>
        <taxon>Mollusca</taxon>
        <taxon>Gastropoda</taxon>
        <taxon>Heterobranchia</taxon>
        <taxon>Euthyneura</taxon>
        <taxon>Panpulmonata</taxon>
        <taxon>Hygrophila</taxon>
        <taxon>Lymnaeoidea</taxon>
        <taxon>Planorbidae</taxon>
        <taxon>Biomphalaria</taxon>
    </lineage>
</organism>
<reference evidence="1" key="2">
    <citation type="submission" date="2023-04" db="EMBL/GenBank/DDBJ databases">
        <authorList>
            <person name="Bu L."/>
            <person name="Lu L."/>
            <person name="Laidemitt M.R."/>
            <person name="Zhang S.M."/>
            <person name="Mutuku M."/>
            <person name="Mkoji G."/>
            <person name="Steinauer M."/>
            <person name="Loker E.S."/>
        </authorList>
    </citation>
    <scope>NUCLEOTIDE SEQUENCE</scope>
    <source>
        <strain evidence="1">KasaAsao</strain>
        <tissue evidence="1">Whole Snail</tissue>
    </source>
</reference>
<dbReference type="AlphaFoldDB" id="A0AAD8C5A0"/>
<accession>A0AAD8C5A0</accession>
<gene>
    <name evidence="1" type="ORF">Bpfe_004136</name>
</gene>
<reference evidence="1" key="1">
    <citation type="journal article" date="2023" name="PLoS Negl. Trop. Dis.">
        <title>A genome sequence for Biomphalaria pfeifferi, the major vector snail for the human-infecting parasite Schistosoma mansoni.</title>
        <authorList>
            <person name="Bu L."/>
            <person name="Lu L."/>
            <person name="Laidemitt M.R."/>
            <person name="Zhang S.M."/>
            <person name="Mutuku M."/>
            <person name="Mkoji G."/>
            <person name="Steinauer M."/>
            <person name="Loker E.S."/>
        </authorList>
    </citation>
    <scope>NUCLEOTIDE SEQUENCE</scope>
    <source>
        <strain evidence="1">KasaAsao</strain>
    </source>
</reference>
<evidence type="ECO:0000313" key="2">
    <source>
        <dbReference type="Proteomes" id="UP001233172"/>
    </source>
</evidence>
<proteinExistence type="predicted"/>
<keyword evidence="2" id="KW-1185">Reference proteome</keyword>
<dbReference type="EMBL" id="JASAOG010000010">
    <property type="protein sequence ID" value="KAK0066704.1"/>
    <property type="molecule type" value="Genomic_DNA"/>
</dbReference>
<protein>
    <submittedName>
        <fullName evidence="1">Uncharacterized protein</fullName>
    </submittedName>
</protein>
<sequence length="93" mass="10081">MKTLCANVCLQKYAANACGFVQTLTISVTGAHQSAKDTLTAEGQNGQEVSSIRVFFRYCTSTLPGDVMISATAKYVQSNFTTHYLTDTYKGPD</sequence>
<comment type="caution">
    <text evidence="1">The sequence shown here is derived from an EMBL/GenBank/DDBJ whole genome shotgun (WGS) entry which is preliminary data.</text>
</comment>